<evidence type="ECO:0008006" key="3">
    <source>
        <dbReference type="Google" id="ProtNLM"/>
    </source>
</evidence>
<evidence type="ECO:0000313" key="2">
    <source>
        <dbReference type="Proteomes" id="UP000007468"/>
    </source>
</evidence>
<proteinExistence type="predicted"/>
<accession>D6GRM6</accession>
<dbReference type="eggNOG" id="ENOG502Z93C">
    <property type="taxonomic scope" value="Bacteria"/>
</dbReference>
<reference evidence="2" key="1">
    <citation type="submission" date="2010-12" db="EMBL/GenBank/DDBJ databases">
        <title>The genome sequence of Filifactor alocis strain ATCC 35896.</title>
        <authorList>
            <consortium name="The Broad Institute Genome Sequencing Platform"/>
            <person name="Ward D."/>
            <person name="Earl A."/>
            <person name="Feldgarden M."/>
            <person name="Young S.K."/>
            <person name="Gargeya S."/>
            <person name="Zeng Q."/>
            <person name="Alvarado L."/>
            <person name="Berlin A."/>
            <person name="Bochicchio J."/>
            <person name="Chapman S.B."/>
            <person name="Chen Z."/>
            <person name="Freedman E."/>
            <person name="Gellesch M."/>
            <person name="Goldberg J."/>
            <person name="Griggs A."/>
            <person name="Gujja S."/>
            <person name="Heilman E."/>
            <person name="Heiman D."/>
            <person name="Howarth C."/>
            <person name="Mehta T."/>
            <person name="Neiman D."/>
            <person name="Pearson M."/>
            <person name="Roberts A."/>
            <person name="Saif S."/>
            <person name="Shea T."/>
            <person name="Shenoy N."/>
            <person name="Sisk P."/>
            <person name="Stolte C."/>
            <person name="Sykes S."/>
            <person name="White J."/>
            <person name="Yandava C."/>
            <person name="Izard J."/>
            <person name="Blanton J.M."/>
            <person name="Baranova O.V."/>
            <person name="Tanner A.C."/>
            <person name="Dewhirst F.E."/>
            <person name="Haas B."/>
            <person name="Nusbaum C."/>
            <person name="Birren B."/>
        </authorList>
    </citation>
    <scope>NUCLEOTIDE SEQUENCE [LARGE SCALE GENOMIC DNA]</scope>
    <source>
        <strain evidence="2">ATCC 35896 / D40 B5</strain>
    </source>
</reference>
<dbReference type="OrthoDB" id="9811478at2"/>
<dbReference type="STRING" id="546269.HMPREF0389_00232"/>
<dbReference type="Proteomes" id="UP000007468">
    <property type="component" value="Chromosome"/>
</dbReference>
<dbReference type="InterPro" id="IPR024234">
    <property type="entry name" value="DUF3801"/>
</dbReference>
<evidence type="ECO:0000313" key="1">
    <source>
        <dbReference type="EMBL" id="EFE28317.1"/>
    </source>
</evidence>
<dbReference type="AlphaFoldDB" id="D6GRM6"/>
<dbReference type="EMBL" id="CP002390">
    <property type="protein sequence ID" value="EFE28317.1"/>
    <property type="molecule type" value="Genomic_DNA"/>
</dbReference>
<dbReference type="Pfam" id="PF12687">
    <property type="entry name" value="DUF3801"/>
    <property type="match status" value="1"/>
</dbReference>
<dbReference type="KEGG" id="faa:HMPREF0389_00232"/>
<gene>
    <name evidence="1" type="ordered locus">HMPREF0389_00232</name>
</gene>
<name>D6GRM6_FILAD</name>
<sequence length="160" mass="18311">MQEEVNERVVLVIKGGVTLSARALAKAMRKVLELRKNKNFPSHQKTGKQNIKQLIGQNAGVSNIELTNSNIKSFDRTARKYGIDYAVKKDRLSTPPKYLVFFKSRDADAMAAAFTEFSKRTLRKEKQRQSVKKTLEAFKKLIKEKGLDKVKELVKGERER</sequence>
<dbReference type="RefSeq" id="WP_014262073.1">
    <property type="nucleotide sequence ID" value="NC_016630.1"/>
</dbReference>
<dbReference type="PATRIC" id="fig|546269.5.peg.427"/>
<keyword evidence="2" id="KW-1185">Reference proteome</keyword>
<protein>
    <recommendedName>
        <fullName evidence="3">PcfB family protein</fullName>
    </recommendedName>
</protein>
<organism evidence="1 2">
    <name type="scientific">Filifactor alocis (strain ATCC 35896 / CCUG 47790 / D40 B5)</name>
    <name type="common">Fusobacterium alocis</name>
    <dbReference type="NCBI Taxonomy" id="546269"/>
    <lineage>
        <taxon>Bacteria</taxon>
        <taxon>Bacillati</taxon>
        <taxon>Bacillota</taxon>
        <taxon>Clostridia</taxon>
        <taxon>Peptostreptococcales</taxon>
        <taxon>Filifactoraceae</taxon>
        <taxon>Filifactor</taxon>
    </lineage>
</organism>